<dbReference type="InterPro" id="IPR017459">
    <property type="entry name" value="Glycosyl_Trfase_fam3_N_dom"/>
</dbReference>
<dbReference type="eggNOG" id="COG0547">
    <property type="taxonomic scope" value="Bacteria"/>
</dbReference>
<dbReference type="PANTHER" id="PTHR43285:SF2">
    <property type="entry name" value="ANTHRANILATE PHOSPHORIBOSYLTRANSFERASE"/>
    <property type="match status" value="1"/>
</dbReference>
<feature type="domain" description="Glutamine amidotransferase" evidence="11">
    <location>
        <begin position="3"/>
        <end position="186"/>
    </location>
</feature>
<evidence type="ECO:0000256" key="2">
    <source>
        <dbReference type="ARBA" id="ARBA00022605"/>
    </source>
</evidence>
<dbReference type="UniPathway" id="UPA00035">
    <property type="reaction ID" value="UER00041"/>
</dbReference>
<dbReference type="PANTHER" id="PTHR43285">
    <property type="entry name" value="ANTHRANILATE PHOSPHORIBOSYLTRANSFERASE"/>
    <property type="match status" value="1"/>
</dbReference>
<keyword evidence="5 10" id="KW-0822">Tryptophan biosynthesis</keyword>
<evidence type="ECO:0000313" key="14">
    <source>
        <dbReference type="EMBL" id="ADN01156.1"/>
    </source>
</evidence>
<dbReference type="InterPro" id="IPR029062">
    <property type="entry name" value="Class_I_gatase-like"/>
</dbReference>
<evidence type="ECO:0000256" key="5">
    <source>
        <dbReference type="ARBA" id="ARBA00022822"/>
    </source>
</evidence>
<feature type="binding site" evidence="10">
    <location>
        <begin position="282"/>
        <end position="285"/>
    </location>
    <ligand>
        <name>5-phospho-alpha-D-ribose 1-diphosphate</name>
        <dbReference type="ChEBI" id="CHEBI:58017"/>
    </ligand>
</feature>
<dbReference type="NCBIfam" id="TIGR00566">
    <property type="entry name" value="trpG_papA"/>
    <property type="match status" value="1"/>
</dbReference>
<organism evidence="14 15">
    <name type="scientific">Winmispira thermophila (strain ATCC 49972 / DSM 6192 / RI 19.B1)</name>
    <name type="common">Spirochaeta thermophila</name>
    <dbReference type="NCBI Taxonomy" id="665571"/>
    <lineage>
        <taxon>Bacteria</taxon>
        <taxon>Pseudomonadati</taxon>
        <taxon>Spirochaetota</taxon>
        <taxon>Spirochaetia</taxon>
        <taxon>Winmispirales</taxon>
        <taxon>Winmispiraceae</taxon>
        <taxon>Winmispira</taxon>
    </lineage>
</organism>
<gene>
    <name evidence="10" type="primary">trpD</name>
    <name evidence="14" type="ordered locus">STHERM_c01820</name>
</gene>
<dbReference type="SUPFAM" id="SSF47648">
    <property type="entry name" value="Nucleoside phosphorylase/phosphoribosyltransferase N-terminal domain"/>
    <property type="match status" value="1"/>
</dbReference>
<dbReference type="KEGG" id="sta:STHERM_c01820"/>
<dbReference type="EC" id="2.4.2.18" evidence="10"/>
<dbReference type="RefSeq" id="WP_013312997.1">
    <property type="nucleotide sequence ID" value="NC_014484.1"/>
</dbReference>
<feature type="domain" description="Glycosyl transferase family 3" evidence="12">
    <location>
        <begin position="265"/>
        <end position="516"/>
    </location>
</feature>
<dbReference type="PRINTS" id="PR00097">
    <property type="entry name" value="ANTSNTHASEII"/>
</dbReference>
<dbReference type="InterPro" id="IPR035902">
    <property type="entry name" value="Nuc_phospho_transferase"/>
</dbReference>
<keyword evidence="7 10" id="KW-0057">Aromatic amino acid biosynthesis</keyword>
<evidence type="ECO:0000256" key="10">
    <source>
        <dbReference type="HAMAP-Rule" id="MF_00211"/>
    </source>
</evidence>
<feature type="binding site" evidence="10">
    <location>
        <position position="418"/>
    </location>
    <ligand>
        <name>Mg(2+)</name>
        <dbReference type="ChEBI" id="CHEBI:18420"/>
        <label>2</label>
    </ligand>
</feature>
<dbReference type="InterPro" id="IPR017926">
    <property type="entry name" value="GATASE"/>
</dbReference>
<proteinExistence type="inferred from homology"/>
<dbReference type="SUPFAM" id="SSF52317">
    <property type="entry name" value="Class I glutamine amidotransferase-like"/>
    <property type="match status" value="1"/>
</dbReference>
<dbReference type="Pfam" id="PF00117">
    <property type="entry name" value="GATase"/>
    <property type="match status" value="1"/>
</dbReference>
<keyword evidence="10" id="KW-0460">Magnesium</keyword>
<evidence type="ECO:0000256" key="9">
    <source>
        <dbReference type="ARBA" id="ARBA00061188"/>
    </source>
</evidence>
<dbReference type="NCBIfam" id="NF011201">
    <property type="entry name" value="PRK14607.1"/>
    <property type="match status" value="1"/>
</dbReference>
<dbReference type="eggNOG" id="COG0512">
    <property type="taxonomic scope" value="Bacteria"/>
</dbReference>
<dbReference type="GO" id="GO:0000162">
    <property type="term" value="P:L-tryptophan biosynthetic process"/>
    <property type="evidence" value="ECO:0007669"/>
    <property type="project" value="UniProtKB-UniRule"/>
</dbReference>
<comment type="similarity">
    <text evidence="9">In the C-terminal section; belongs to the anthranilate phosphoribosyltransferase family.</text>
</comment>
<evidence type="ECO:0000313" key="15">
    <source>
        <dbReference type="Proteomes" id="UP000001296"/>
    </source>
</evidence>
<dbReference type="FunFam" id="3.40.50.880:FF:000003">
    <property type="entry name" value="Anthranilate synthase component II"/>
    <property type="match status" value="1"/>
</dbReference>
<dbReference type="Pfam" id="PF00591">
    <property type="entry name" value="Glycos_transf_3"/>
    <property type="match status" value="1"/>
</dbReference>
<dbReference type="PROSITE" id="PS51273">
    <property type="entry name" value="GATASE_TYPE_1"/>
    <property type="match status" value="1"/>
</dbReference>
<dbReference type="Gene3D" id="3.40.1030.10">
    <property type="entry name" value="Nucleoside phosphorylase/phosphoribosyltransferase catalytic domain"/>
    <property type="match status" value="1"/>
</dbReference>
<reference evidence="14 15" key="2">
    <citation type="journal article" date="2010" name="J. Bacteriol.">
        <title>Genome sequence of the polysaccharide-degrading, thermophilic anaerobe Spirochaeta thermophila DSM 6192.</title>
        <authorList>
            <person name="Angelov A."/>
            <person name="Liebl S."/>
            <person name="Ballschmiter M."/>
            <person name="Bomeke M."/>
            <person name="Lehmann R."/>
            <person name="Liesegang H."/>
            <person name="Daniel R."/>
            <person name="Liebl W."/>
        </authorList>
    </citation>
    <scope>NUCLEOTIDE SEQUENCE [LARGE SCALE GENOMIC DNA]</scope>
    <source>
        <strain evidence="15">ATCC 49972 / DSM 6192 / RI 19.B1</strain>
    </source>
</reference>
<evidence type="ECO:0000256" key="8">
    <source>
        <dbReference type="ARBA" id="ARBA00052328"/>
    </source>
</evidence>
<feature type="binding site" evidence="10">
    <location>
        <begin position="300"/>
        <end position="308"/>
    </location>
    <ligand>
        <name>5-phospho-alpha-D-ribose 1-diphosphate</name>
        <dbReference type="ChEBI" id="CHEBI:58017"/>
    </ligand>
</feature>
<feature type="binding site" evidence="10">
    <location>
        <position position="418"/>
    </location>
    <ligand>
        <name>Mg(2+)</name>
        <dbReference type="ChEBI" id="CHEBI:18420"/>
        <label>1</label>
    </ligand>
</feature>
<dbReference type="InterPro" id="IPR036320">
    <property type="entry name" value="Glycosyl_Trfase_fam3_N_dom_sf"/>
</dbReference>
<feature type="domain" description="Glycosyl transferase family 3 N-terminal" evidence="13">
    <location>
        <begin position="198"/>
        <end position="258"/>
    </location>
</feature>
<dbReference type="PRINTS" id="PR00096">
    <property type="entry name" value="GATASE"/>
</dbReference>
<feature type="binding site" evidence="10">
    <location>
        <begin position="275"/>
        <end position="276"/>
    </location>
    <ligand>
        <name>5-phospho-alpha-D-ribose 1-diphosphate</name>
        <dbReference type="ChEBI" id="CHEBI:58017"/>
    </ligand>
</feature>
<dbReference type="MEROPS" id="C26.955"/>
<comment type="caution">
    <text evidence="10">Lacks conserved residue(s) required for the propagation of feature annotation.</text>
</comment>
<dbReference type="FunFam" id="3.40.1030.10:FF:000002">
    <property type="entry name" value="Anthranilate phosphoribosyltransferase"/>
    <property type="match status" value="1"/>
</dbReference>
<dbReference type="NCBIfam" id="TIGR01245">
    <property type="entry name" value="trpD"/>
    <property type="match status" value="1"/>
</dbReference>
<dbReference type="HAMAP" id="MF_00211">
    <property type="entry name" value="TrpD"/>
    <property type="match status" value="1"/>
</dbReference>
<comment type="cofactor">
    <cofactor evidence="10">
        <name>Mg(2+)</name>
        <dbReference type="ChEBI" id="CHEBI:18420"/>
    </cofactor>
    <text evidence="10">Binds 2 magnesium ions per monomer.</text>
</comment>
<comment type="pathway">
    <text evidence="1 10">Amino-acid biosynthesis; L-tryptophan biosynthesis; L-tryptophan from chorismate: step 2/5.</text>
</comment>
<dbReference type="GO" id="GO:0005829">
    <property type="term" value="C:cytosol"/>
    <property type="evidence" value="ECO:0007669"/>
    <property type="project" value="TreeGrafter"/>
</dbReference>
<dbReference type="PRINTS" id="PR00099">
    <property type="entry name" value="CPSGATASE"/>
</dbReference>
<dbReference type="InterPro" id="IPR006221">
    <property type="entry name" value="TrpG/PapA_dom"/>
</dbReference>
<evidence type="ECO:0000259" key="13">
    <source>
        <dbReference type="Pfam" id="PF02885"/>
    </source>
</evidence>
<dbReference type="Gene3D" id="3.40.50.880">
    <property type="match status" value="1"/>
</dbReference>
<evidence type="ECO:0000256" key="4">
    <source>
        <dbReference type="ARBA" id="ARBA00022679"/>
    </source>
</evidence>
<keyword evidence="6" id="KW-0315">Glutamine amidotransferase</keyword>
<dbReference type="AlphaFoldDB" id="E0RNF6"/>
<dbReference type="Pfam" id="PF02885">
    <property type="entry name" value="Glycos_trans_3N"/>
    <property type="match status" value="1"/>
</dbReference>
<dbReference type="Proteomes" id="UP000001296">
    <property type="component" value="Chromosome"/>
</dbReference>
<feature type="binding site" evidence="10">
    <location>
        <position position="312"/>
    </location>
    <ligand>
        <name>5-phospho-alpha-D-ribose 1-diphosphate</name>
        <dbReference type="ChEBI" id="CHEBI:58017"/>
    </ligand>
</feature>
<dbReference type="Gene3D" id="1.20.970.10">
    <property type="entry name" value="Transferase, Pyrimidine Nucleoside Phosphorylase, Chain C"/>
    <property type="match status" value="1"/>
</dbReference>
<dbReference type="CDD" id="cd01743">
    <property type="entry name" value="GATase1_Anthranilate_Synthase"/>
    <property type="match status" value="1"/>
</dbReference>
<keyword evidence="10" id="KW-0479">Metal-binding</keyword>
<feature type="binding site" evidence="10">
    <location>
        <position position="284"/>
    </location>
    <ligand>
        <name>Mg(2+)</name>
        <dbReference type="ChEBI" id="CHEBI:18420"/>
        <label>1</label>
    </ligand>
</feature>
<dbReference type="GO" id="GO:0000287">
    <property type="term" value="F:magnesium ion binding"/>
    <property type="evidence" value="ECO:0007669"/>
    <property type="project" value="UniProtKB-UniRule"/>
</dbReference>
<dbReference type="SUPFAM" id="SSF52418">
    <property type="entry name" value="Nucleoside phosphorylase/phosphoribosyltransferase catalytic domain"/>
    <property type="match status" value="1"/>
</dbReference>
<sequence>MYLLIDNYDSFTYNIYQYLCELTGEPVRVVRNDEITVEEVEEFRPEGIIISPGPGRPEDAGISLEVIRRFAGRVPILGVCLGHQCIGQAFGARIVQAKRIMHGKTDTVHLDGRGIFRMLPRTLTCVRYHSLVIDEESLPPEFEVTARSSDGEIMGIRHKEWVLEGVQFHPESIATEEGKRMLANFLSYKREPFDYRGFLGRLLEGEDASREEAEEFMDELTSGNLTPAQIAGVLVALNAKGFAPQEVAGCAAVLRRKAVPFPARGEFLDTCGTGGDGLGTFNISSCAALVAAACGVPVAKHGNRAVSSKSGSADFYGALGIPVDLGPDEAARMLREEGFVFLFAPRYHGAMKYAAGPRRDLGIKTIMNFVGPLSNPAGAKYQLVGVFSRDYLELMAEAALQLGVRRVMAVHGEDGQDEVSVTGRTFYVYLDAEGRREEGVFEPEELGVGRHPLEEVLGGTPEENVEEARRLFAGEGRPAIRDAVAANAGVALYVAGAAGSPQEGVRMALDVLSSGRVRELVERLASYGKERV</sequence>
<evidence type="ECO:0000256" key="7">
    <source>
        <dbReference type="ARBA" id="ARBA00023141"/>
    </source>
</evidence>
<protein>
    <recommendedName>
        <fullName evidence="10">Anthranilate phosphoribosyltransferase</fullName>
        <ecNumber evidence="10">2.4.2.18</ecNumber>
    </recommendedName>
</protein>
<comment type="subunit">
    <text evidence="10">Homodimer.</text>
</comment>
<evidence type="ECO:0000259" key="11">
    <source>
        <dbReference type="Pfam" id="PF00117"/>
    </source>
</evidence>
<dbReference type="GO" id="GO:0004048">
    <property type="term" value="F:anthranilate phosphoribosyltransferase activity"/>
    <property type="evidence" value="ECO:0007669"/>
    <property type="project" value="UniProtKB-UniRule"/>
</dbReference>
<dbReference type="InterPro" id="IPR000312">
    <property type="entry name" value="Glycosyl_Trfase_fam3"/>
</dbReference>
<comment type="function">
    <text evidence="10">Catalyzes the transfer of the phosphoribosyl group of 5-phosphorylribose-1-pyrophosphate (PRPP) to anthranilate to yield N-(5'-phosphoribosyl)-anthranilate (PRA).</text>
</comment>
<feature type="binding site" evidence="10">
    <location>
        <position position="303"/>
    </location>
    <ligand>
        <name>anthranilate</name>
        <dbReference type="ChEBI" id="CHEBI:16567"/>
        <label>1</label>
    </ligand>
</feature>
<evidence type="ECO:0000256" key="3">
    <source>
        <dbReference type="ARBA" id="ARBA00022676"/>
    </source>
</evidence>
<dbReference type="PaxDb" id="665571-STHERM_c01820"/>
<keyword evidence="4 10" id="KW-0808">Transferase</keyword>
<feature type="binding site" evidence="10">
    <location>
        <position position="272"/>
    </location>
    <ligand>
        <name>5-phospho-alpha-D-ribose 1-diphosphate</name>
        <dbReference type="ChEBI" id="CHEBI:58017"/>
    </ligand>
</feature>
<dbReference type="HOGENOM" id="CLU_014340_3_2_12"/>
<feature type="binding site" evidence="10">
    <location>
        <position position="280"/>
    </location>
    <ligand>
        <name>5-phospho-alpha-D-ribose 1-diphosphate</name>
        <dbReference type="ChEBI" id="CHEBI:58017"/>
    </ligand>
</feature>
<evidence type="ECO:0000256" key="6">
    <source>
        <dbReference type="ARBA" id="ARBA00022962"/>
    </source>
</evidence>
<keyword evidence="2 10" id="KW-0028">Amino-acid biosynthesis</keyword>
<feature type="binding site" evidence="10">
    <location>
        <position position="272"/>
    </location>
    <ligand>
        <name>anthranilate</name>
        <dbReference type="ChEBI" id="CHEBI:16567"/>
        <label>1</label>
    </ligand>
</feature>
<keyword evidence="3 10" id="KW-0328">Glycosyltransferase</keyword>
<feature type="binding site" evidence="10">
    <location>
        <position position="417"/>
    </location>
    <ligand>
        <name>Mg(2+)</name>
        <dbReference type="ChEBI" id="CHEBI:18420"/>
        <label>2</label>
    </ligand>
</feature>
<dbReference type="InterPro" id="IPR005940">
    <property type="entry name" value="Anthranilate_Pribosyl_Tfrase"/>
</dbReference>
<feature type="binding site" evidence="10">
    <location>
        <position position="358"/>
    </location>
    <ligand>
        <name>anthranilate</name>
        <dbReference type="ChEBI" id="CHEBI:16567"/>
        <label>2</label>
    </ligand>
</feature>
<reference key="1">
    <citation type="submission" date="2009-08" db="EMBL/GenBank/DDBJ databases">
        <title>The genome sequence of Spirochaeta thermophila DSM6192.</title>
        <authorList>
            <person name="Angelov A."/>
            <person name="Mientus M."/>
            <person name="Wittenberg S."/>
            <person name="Lehmann R."/>
            <person name="Liesegang H."/>
            <person name="Daniel R."/>
            <person name="Liebl W."/>
        </authorList>
    </citation>
    <scope>NUCLEOTIDE SEQUENCE</scope>
    <source>
        <strain>DSM 6192</strain>
    </source>
</reference>
<name>E0RNF6_WINT6</name>
<comment type="similarity">
    <text evidence="10">Belongs to the anthranilate phosphoribosyltransferase family.</text>
</comment>
<dbReference type="EMBL" id="CP001698">
    <property type="protein sequence ID" value="ADN01156.1"/>
    <property type="molecule type" value="Genomic_DNA"/>
</dbReference>
<accession>E0RNF6</accession>
<comment type="catalytic activity">
    <reaction evidence="8 10">
        <text>N-(5-phospho-beta-D-ribosyl)anthranilate + diphosphate = 5-phospho-alpha-D-ribose 1-diphosphate + anthranilate</text>
        <dbReference type="Rhea" id="RHEA:11768"/>
        <dbReference type="ChEBI" id="CHEBI:16567"/>
        <dbReference type="ChEBI" id="CHEBI:18277"/>
        <dbReference type="ChEBI" id="CHEBI:33019"/>
        <dbReference type="ChEBI" id="CHEBI:58017"/>
        <dbReference type="EC" id="2.4.2.18"/>
    </reaction>
</comment>
<evidence type="ECO:0000256" key="1">
    <source>
        <dbReference type="ARBA" id="ARBA00004907"/>
    </source>
</evidence>
<evidence type="ECO:0000259" key="12">
    <source>
        <dbReference type="Pfam" id="PF00591"/>
    </source>
</evidence>